<keyword evidence="2" id="KW-0472">Membrane</keyword>
<proteinExistence type="predicted"/>
<protein>
    <submittedName>
        <fullName evidence="3">Uncharacterized protein</fullName>
    </submittedName>
</protein>
<reference evidence="3" key="1">
    <citation type="journal article" date="2020" name="Fungal Divers.">
        <title>Resolving the Mortierellaceae phylogeny through synthesis of multi-gene phylogenetics and phylogenomics.</title>
        <authorList>
            <person name="Vandepol N."/>
            <person name="Liber J."/>
            <person name="Desiro A."/>
            <person name="Na H."/>
            <person name="Kennedy M."/>
            <person name="Barry K."/>
            <person name="Grigoriev I.V."/>
            <person name="Miller A.N."/>
            <person name="O'Donnell K."/>
            <person name="Stajich J.E."/>
            <person name="Bonito G."/>
        </authorList>
    </citation>
    <scope>NUCLEOTIDE SEQUENCE</scope>
    <source>
        <strain evidence="3">KOD1015</strain>
    </source>
</reference>
<accession>A0A9P6G254</accession>
<sequence length="303" mass="33500">MPILASMPLALTLRKPHLDTYSQQQEQPSGQQPQLHLGTYPEELFRTRINAIQNGINECYPSTYIYLFSLAFIFTLTIAAIATALALGVSDGKPWVLGLIVIMILIFVSKMSFLSRVEKANKRISELLLTFNLDDMTNYEVLYRLRPSDHSVPVPEQCRQRPFWQRALSRLNLGLPGFAIDLTTIDHIDMHSFQNHPASDPHADPAEIEAMENELPSYQPKGNRIGATADLSLDEALPPKYHDVVIEMSPVCELQQPVPARLSRDRPILSSVASSSSSPASSTISGTAYAPAIPPPASPAHHP</sequence>
<feature type="compositionally biased region" description="Pro residues" evidence="1">
    <location>
        <begin position="292"/>
        <end position="303"/>
    </location>
</feature>
<dbReference type="EMBL" id="JAABOA010000137">
    <property type="protein sequence ID" value="KAF9585692.1"/>
    <property type="molecule type" value="Genomic_DNA"/>
</dbReference>
<feature type="transmembrane region" description="Helical" evidence="2">
    <location>
        <begin position="95"/>
        <end position="113"/>
    </location>
</feature>
<feature type="transmembrane region" description="Helical" evidence="2">
    <location>
        <begin position="64"/>
        <end position="89"/>
    </location>
</feature>
<feature type="compositionally biased region" description="Low complexity" evidence="1">
    <location>
        <begin position="271"/>
        <end position="291"/>
    </location>
</feature>
<dbReference type="OrthoDB" id="2417861at2759"/>
<feature type="region of interest" description="Disordered" evidence="1">
    <location>
        <begin position="271"/>
        <end position="303"/>
    </location>
</feature>
<keyword evidence="2" id="KW-0812">Transmembrane</keyword>
<name>A0A9P6G254_9FUNG</name>
<evidence type="ECO:0000313" key="4">
    <source>
        <dbReference type="Proteomes" id="UP000780801"/>
    </source>
</evidence>
<dbReference type="Proteomes" id="UP000780801">
    <property type="component" value="Unassembled WGS sequence"/>
</dbReference>
<gene>
    <name evidence="3" type="ORF">BGW38_001209</name>
</gene>
<evidence type="ECO:0000256" key="2">
    <source>
        <dbReference type="SAM" id="Phobius"/>
    </source>
</evidence>
<keyword evidence="4" id="KW-1185">Reference proteome</keyword>
<evidence type="ECO:0000313" key="3">
    <source>
        <dbReference type="EMBL" id="KAF9585692.1"/>
    </source>
</evidence>
<evidence type="ECO:0000256" key="1">
    <source>
        <dbReference type="SAM" id="MobiDB-lite"/>
    </source>
</evidence>
<comment type="caution">
    <text evidence="3">The sequence shown here is derived from an EMBL/GenBank/DDBJ whole genome shotgun (WGS) entry which is preliminary data.</text>
</comment>
<organism evidence="3 4">
    <name type="scientific">Lunasporangiospora selenospora</name>
    <dbReference type="NCBI Taxonomy" id="979761"/>
    <lineage>
        <taxon>Eukaryota</taxon>
        <taxon>Fungi</taxon>
        <taxon>Fungi incertae sedis</taxon>
        <taxon>Mucoromycota</taxon>
        <taxon>Mortierellomycotina</taxon>
        <taxon>Mortierellomycetes</taxon>
        <taxon>Mortierellales</taxon>
        <taxon>Mortierellaceae</taxon>
        <taxon>Lunasporangiospora</taxon>
    </lineage>
</organism>
<keyword evidence="2" id="KW-1133">Transmembrane helix</keyword>
<dbReference type="AlphaFoldDB" id="A0A9P6G254"/>